<reference evidence="1" key="1">
    <citation type="submission" date="2021-01" db="EMBL/GenBank/DDBJ databases">
        <title>Chromosome-level genome assembly of a human fungal pathogen reveals clustering of transcriptionally co-regulated genes.</title>
        <authorList>
            <person name="Voorhies M."/>
            <person name="Cohen S."/>
            <person name="Shea T.P."/>
            <person name="Petrus S."/>
            <person name="Munoz J.F."/>
            <person name="Poplawski S."/>
            <person name="Goldman W.E."/>
            <person name="Michael T."/>
            <person name="Cuomo C.A."/>
            <person name="Sil A."/>
            <person name="Beyhan S."/>
        </authorList>
    </citation>
    <scope>NUCLEOTIDE SEQUENCE</scope>
    <source>
        <strain evidence="1">H88</strain>
    </source>
</reference>
<name>A0A8A1LSJ6_AJEC8</name>
<dbReference type="VEuPathDB" id="FungiDB:I7I53_05246"/>
<protein>
    <submittedName>
        <fullName evidence="1">Uncharacterized protein</fullName>
    </submittedName>
</protein>
<evidence type="ECO:0000313" key="1">
    <source>
        <dbReference type="EMBL" id="QSS56899.1"/>
    </source>
</evidence>
<sequence length="90" mass="10285">MIIIQARKSFFFGISDILRHPSDAFAVALPHHHTAHKQFNRPDTLQRHLPLAGGLVEAHLVAELILRYSFWMIDLVTEDEEGDLGKLFHS</sequence>
<dbReference type="Proteomes" id="UP000663419">
    <property type="component" value="Chromosome 5"/>
</dbReference>
<evidence type="ECO:0000313" key="2">
    <source>
        <dbReference type="Proteomes" id="UP000663419"/>
    </source>
</evidence>
<dbReference type="AlphaFoldDB" id="A0A8A1LSJ6"/>
<accession>A0A8A1LSJ6</accession>
<dbReference type="EMBL" id="CP069106">
    <property type="protein sequence ID" value="QSS56899.1"/>
    <property type="molecule type" value="Genomic_DNA"/>
</dbReference>
<proteinExistence type="predicted"/>
<organism evidence="1 2">
    <name type="scientific">Ajellomyces capsulatus (strain H88)</name>
    <name type="common">Darling's disease fungus</name>
    <name type="synonym">Histoplasma capsulatum</name>
    <dbReference type="NCBI Taxonomy" id="544711"/>
    <lineage>
        <taxon>Eukaryota</taxon>
        <taxon>Fungi</taxon>
        <taxon>Dikarya</taxon>
        <taxon>Ascomycota</taxon>
        <taxon>Pezizomycotina</taxon>
        <taxon>Eurotiomycetes</taxon>
        <taxon>Eurotiomycetidae</taxon>
        <taxon>Onygenales</taxon>
        <taxon>Ajellomycetaceae</taxon>
        <taxon>Histoplasma</taxon>
    </lineage>
</organism>
<gene>
    <name evidence="1" type="ORF">I7I53_05246</name>
</gene>